<dbReference type="PANTHER" id="PTHR11941">
    <property type="entry name" value="ENOYL-COA HYDRATASE-RELATED"/>
    <property type="match status" value="1"/>
</dbReference>
<dbReference type="FunFam" id="1.10.12.10:FF:000001">
    <property type="entry name" value="Probable enoyl-CoA hydratase, mitochondrial"/>
    <property type="match status" value="1"/>
</dbReference>
<dbReference type="RefSeq" id="WP_276281041.1">
    <property type="nucleotide sequence ID" value="NZ_CP119809.1"/>
</dbReference>
<evidence type="ECO:0000256" key="2">
    <source>
        <dbReference type="ARBA" id="ARBA00023239"/>
    </source>
</evidence>
<dbReference type="Gene3D" id="3.90.226.10">
    <property type="entry name" value="2-enoyl-CoA Hydratase, Chain A, domain 1"/>
    <property type="match status" value="1"/>
</dbReference>
<evidence type="ECO:0000313" key="5">
    <source>
        <dbReference type="Proteomes" id="UP001596407"/>
    </source>
</evidence>
<dbReference type="AlphaFoldDB" id="A0ABD5WNT2"/>
<name>A0ABD5WNT2_9EURY</name>
<organism evidence="4 5">
    <name type="scientific">Halorussus caseinilyticus</name>
    <dbReference type="NCBI Taxonomy" id="3034025"/>
    <lineage>
        <taxon>Archaea</taxon>
        <taxon>Methanobacteriati</taxon>
        <taxon>Methanobacteriota</taxon>
        <taxon>Stenosarchaea group</taxon>
        <taxon>Halobacteria</taxon>
        <taxon>Halobacteriales</taxon>
        <taxon>Haladaptataceae</taxon>
        <taxon>Halorussus</taxon>
    </lineage>
</organism>
<keyword evidence="5" id="KW-1185">Reference proteome</keyword>
<comment type="caution">
    <text evidence="4">The sequence shown here is derived from an EMBL/GenBank/DDBJ whole genome shotgun (WGS) entry which is preliminary data.</text>
</comment>
<dbReference type="Pfam" id="PF00378">
    <property type="entry name" value="ECH_1"/>
    <property type="match status" value="1"/>
</dbReference>
<comment type="similarity">
    <text evidence="1 3">Belongs to the enoyl-CoA hydratase/isomerase family.</text>
</comment>
<gene>
    <name evidence="4" type="ORF">ACFQJ6_14030</name>
</gene>
<dbReference type="Proteomes" id="UP001596407">
    <property type="component" value="Unassembled WGS sequence"/>
</dbReference>
<dbReference type="CDD" id="cd06558">
    <property type="entry name" value="crotonase-like"/>
    <property type="match status" value="1"/>
</dbReference>
<evidence type="ECO:0000313" key="4">
    <source>
        <dbReference type="EMBL" id="MFC7081055.1"/>
    </source>
</evidence>
<proteinExistence type="inferred from homology"/>
<evidence type="ECO:0000256" key="3">
    <source>
        <dbReference type="RuleBase" id="RU003707"/>
    </source>
</evidence>
<accession>A0ABD5WNT2</accession>
<evidence type="ECO:0000256" key="1">
    <source>
        <dbReference type="ARBA" id="ARBA00005254"/>
    </source>
</evidence>
<dbReference type="InterPro" id="IPR014748">
    <property type="entry name" value="Enoyl-CoA_hydra_C"/>
</dbReference>
<sequence length="258" mass="27715">MSDWETIRLDYDGDVATLTVDRPDRLNALNVDTLEAIEEALAEAQDEGVGALVLTGAGDDAFVAGADISYMQDLSTPEAQAYAELGHRVADAIEQFPAPVIAAINGYAFGGGCELALACDLRVAAESAIIGQTEIDLGIIPGWGGSQRLPRLVGDEMARRLIFFGERIDAQDANEHGLVGEIVAGDQLDDHVAELAADLAAKPTYALAAAKEALNQAHETSQEAGLRYERRLWSGLFGTHDQREGMEAFLEDREPEFE</sequence>
<reference evidence="4 5" key="1">
    <citation type="journal article" date="2019" name="Int. J. Syst. Evol. Microbiol.">
        <title>The Global Catalogue of Microorganisms (GCM) 10K type strain sequencing project: providing services to taxonomists for standard genome sequencing and annotation.</title>
        <authorList>
            <consortium name="The Broad Institute Genomics Platform"/>
            <consortium name="The Broad Institute Genome Sequencing Center for Infectious Disease"/>
            <person name="Wu L."/>
            <person name="Ma J."/>
        </authorList>
    </citation>
    <scope>NUCLEOTIDE SEQUENCE [LARGE SCALE GENOMIC DNA]</scope>
    <source>
        <strain evidence="4 5">DT72</strain>
    </source>
</reference>
<dbReference type="GeneID" id="79302218"/>
<dbReference type="EMBL" id="JBHSZH010000005">
    <property type="protein sequence ID" value="MFC7081055.1"/>
    <property type="molecule type" value="Genomic_DNA"/>
</dbReference>
<dbReference type="PROSITE" id="PS00166">
    <property type="entry name" value="ENOYL_COA_HYDRATASE"/>
    <property type="match status" value="1"/>
</dbReference>
<dbReference type="PANTHER" id="PTHR11941:SF54">
    <property type="entry name" value="ENOYL-COA HYDRATASE, MITOCHONDRIAL"/>
    <property type="match status" value="1"/>
</dbReference>
<dbReference type="Gene3D" id="1.10.12.10">
    <property type="entry name" value="Lyase 2-enoyl-coa Hydratase, Chain A, domain 2"/>
    <property type="match status" value="1"/>
</dbReference>
<dbReference type="GO" id="GO:0016836">
    <property type="term" value="F:hydro-lyase activity"/>
    <property type="evidence" value="ECO:0007669"/>
    <property type="project" value="UniProtKB-ARBA"/>
</dbReference>
<protein>
    <submittedName>
        <fullName evidence="4">Enoyl-CoA hydratase/isomerase family protein</fullName>
    </submittedName>
</protein>
<dbReference type="InterPro" id="IPR001753">
    <property type="entry name" value="Enoyl-CoA_hydra/iso"/>
</dbReference>
<dbReference type="InterPro" id="IPR018376">
    <property type="entry name" value="Enoyl-CoA_hyd/isom_CS"/>
</dbReference>
<dbReference type="FunFam" id="3.90.226.10:FF:000009">
    <property type="entry name" value="Carnitinyl-CoA dehydratase"/>
    <property type="match status" value="1"/>
</dbReference>
<dbReference type="InterPro" id="IPR029045">
    <property type="entry name" value="ClpP/crotonase-like_dom_sf"/>
</dbReference>
<keyword evidence="2" id="KW-0456">Lyase</keyword>
<dbReference type="SUPFAM" id="SSF52096">
    <property type="entry name" value="ClpP/crotonase"/>
    <property type="match status" value="1"/>
</dbReference>